<dbReference type="CDD" id="cd07989">
    <property type="entry name" value="LPLAT_AGPAT-like"/>
    <property type="match status" value="1"/>
</dbReference>
<gene>
    <name evidence="5" type="ORF">RM533_08075</name>
</gene>
<accession>A0ABU2ZHQ8</accession>
<evidence type="ECO:0000313" key="6">
    <source>
        <dbReference type="Proteomes" id="UP001259803"/>
    </source>
</evidence>
<dbReference type="Pfam" id="PF01553">
    <property type="entry name" value="Acyltransferase"/>
    <property type="match status" value="1"/>
</dbReference>
<evidence type="ECO:0000256" key="2">
    <source>
        <dbReference type="ARBA" id="ARBA00022679"/>
    </source>
</evidence>
<reference evidence="5 6" key="1">
    <citation type="submission" date="2023-09" db="EMBL/GenBank/DDBJ databases">
        <authorList>
            <person name="Rey-Velasco X."/>
        </authorList>
    </citation>
    <scope>NUCLEOTIDE SEQUENCE [LARGE SCALE GENOMIC DNA]</scope>
    <source>
        <strain evidence="5 6">F390</strain>
    </source>
</reference>
<protein>
    <submittedName>
        <fullName evidence="5">1-acyl-sn-glycerol-3-phosphate acyltransferase</fullName>
    </submittedName>
</protein>
<keyword evidence="2" id="KW-0808">Transferase</keyword>
<dbReference type="Proteomes" id="UP001259803">
    <property type="component" value="Unassembled WGS sequence"/>
</dbReference>
<feature type="domain" description="Phospholipid/glycerol acyltransferase" evidence="4">
    <location>
        <begin position="69"/>
        <end position="184"/>
    </location>
</feature>
<dbReference type="PANTHER" id="PTHR10434:SF11">
    <property type="entry name" value="1-ACYL-SN-GLYCEROL-3-PHOSPHATE ACYLTRANSFERASE"/>
    <property type="match status" value="1"/>
</dbReference>
<keyword evidence="3 5" id="KW-0012">Acyltransferase</keyword>
<comment type="caution">
    <text evidence="5">The sequence shown here is derived from an EMBL/GenBank/DDBJ whole genome shotgun (WGS) entry which is preliminary data.</text>
</comment>
<organism evidence="5 6">
    <name type="scientific">Croceicoccus esteveae</name>
    <dbReference type="NCBI Taxonomy" id="3075597"/>
    <lineage>
        <taxon>Bacteria</taxon>
        <taxon>Pseudomonadati</taxon>
        <taxon>Pseudomonadota</taxon>
        <taxon>Alphaproteobacteria</taxon>
        <taxon>Sphingomonadales</taxon>
        <taxon>Erythrobacteraceae</taxon>
        <taxon>Croceicoccus</taxon>
    </lineage>
</organism>
<dbReference type="RefSeq" id="WP_311340715.1">
    <property type="nucleotide sequence ID" value="NZ_JAVRHS010000005.1"/>
</dbReference>
<evidence type="ECO:0000259" key="4">
    <source>
        <dbReference type="SMART" id="SM00563"/>
    </source>
</evidence>
<comment type="pathway">
    <text evidence="1">Lipid metabolism.</text>
</comment>
<evidence type="ECO:0000256" key="3">
    <source>
        <dbReference type="ARBA" id="ARBA00023315"/>
    </source>
</evidence>
<name>A0ABU2ZHQ8_9SPHN</name>
<sequence length="232" mass="25340">MDALRSALFSLIFYPASGIFALGGVLALPFGHKRVQQVAYGWSAFHRACARFILRIDIAMEGALSQGQVIYALKHESFFEAIELPRLLVASPIPFAKAELLRIPIWGRAASNYGMIPVERDQGAAGLRIMAKEARRMKATGRSFAIFPEGTRVPSGCEPALRAGFAGIYKLLNLPVVPVAVNSGHLYQGSPKRRGTITYRFGEIIPAGLERDEVERRVHAAINALNPPAQAE</sequence>
<dbReference type="GO" id="GO:0016746">
    <property type="term" value="F:acyltransferase activity"/>
    <property type="evidence" value="ECO:0007669"/>
    <property type="project" value="UniProtKB-KW"/>
</dbReference>
<dbReference type="PANTHER" id="PTHR10434">
    <property type="entry name" value="1-ACYL-SN-GLYCEROL-3-PHOSPHATE ACYLTRANSFERASE"/>
    <property type="match status" value="1"/>
</dbReference>
<keyword evidence="6" id="KW-1185">Reference proteome</keyword>
<evidence type="ECO:0000313" key="5">
    <source>
        <dbReference type="EMBL" id="MDT0576143.1"/>
    </source>
</evidence>
<dbReference type="InterPro" id="IPR002123">
    <property type="entry name" value="Plipid/glycerol_acylTrfase"/>
</dbReference>
<proteinExistence type="predicted"/>
<evidence type="ECO:0000256" key="1">
    <source>
        <dbReference type="ARBA" id="ARBA00005189"/>
    </source>
</evidence>
<dbReference type="EMBL" id="JAVRHS010000005">
    <property type="protein sequence ID" value="MDT0576143.1"/>
    <property type="molecule type" value="Genomic_DNA"/>
</dbReference>
<dbReference type="SUPFAM" id="SSF69593">
    <property type="entry name" value="Glycerol-3-phosphate (1)-acyltransferase"/>
    <property type="match status" value="1"/>
</dbReference>
<dbReference type="SMART" id="SM00563">
    <property type="entry name" value="PlsC"/>
    <property type="match status" value="1"/>
</dbReference>